<name>A0A345MEA9_9CAUD</name>
<dbReference type="Proteomes" id="UP000259914">
    <property type="component" value="Segment"/>
</dbReference>
<accession>A0A345MEA9</accession>
<reference evidence="1 2" key="1">
    <citation type="submission" date="2018-07" db="EMBL/GenBank/DDBJ databases">
        <authorList>
            <person name="Dixon J."/>
            <person name="Knudsen H.R."/>
            <person name="Rock W."/>
            <person name="Scott A.N."/>
            <person name="Walsdorf S.L."/>
            <person name="Layton S.R."/>
            <person name="Nayek S."/>
            <person name="Kim T."/>
            <person name="Hughes L.E."/>
            <person name="Garlena R.A."/>
            <person name="Russell D.A."/>
            <person name="Pope W.H."/>
            <person name="Jacobs-Sera D."/>
            <person name="Hatfull G.F."/>
        </authorList>
    </citation>
    <scope>NUCLEOTIDE SEQUENCE [LARGE SCALE GENOMIC DNA]</scope>
</reference>
<dbReference type="EMBL" id="MH590589">
    <property type="protein sequence ID" value="AXH68890.1"/>
    <property type="molecule type" value="Genomic_DNA"/>
</dbReference>
<evidence type="ECO:0000313" key="2">
    <source>
        <dbReference type="Proteomes" id="UP000259914"/>
    </source>
</evidence>
<gene>
    <name evidence="1" type="primary">211</name>
    <name evidence="1" type="ORF">SEA_SPARKLEGODDESS_211</name>
</gene>
<evidence type="ECO:0000313" key="1">
    <source>
        <dbReference type="EMBL" id="AXH68890.1"/>
    </source>
</evidence>
<protein>
    <submittedName>
        <fullName evidence="1">Uncharacterized protein</fullName>
    </submittedName>
</protein>
<proteinExistence type="predicted"/>
<organism evidence="1 2">
    <name type="scientific">Streptomyces phage SparkleGoddess</name>
    <dbReference type="NCBI Taxonomy" id="2283305"/>
    <lineage>
        <taxon>Viruses</taxon>
        <taxon>Duplodnaviria</taxon>
        <taxon>Heunggongvirae</taxon>
        <taxon>Uroviricota</taxon>
        <taxon>Caudoviricetes</taxon>
        <taxon>Stanwilliamsviridae</taxon>
        <taxon>Loccivirinae</taxon>
        <taxon>Gilsonvirus</taxon>
        <taxon>Gilsonvirus comrade</taxon>
    </lineage>
</organism>
<sequence>MRYEVKEEVTKDGRKAIVNWVIWDNIEGRVFARFKDKETPDSILAKWYAAQEAAEAKGE</sequence>